<dbReference type="InterPro" id="IPR029058">
    <property type="entry name" value="AB_hydrolase_fold"/>
</dbReference>
<evidence type="ECO:0000259" key="8">
    <source>
        <dbReference type="PROSITE" id="PS52004"/>
    </source>
</evidence>
<keyword evidence="6" id="KW-0511">Multifunctional enzyme</keyword>
<sequence length="1568" mass="161733">MTTAPDLHGLEIAIIGMAGRFPGAPTLADYWRLLAEGREGITTFDDAWLRQQGVDGATLADPAFVKAGAPIAEADRFDAGFFGLSAREAELMDPQQRLFLECAWTALEDAGHDAARHAGAIGVFGGAGMNGYLLNLYGHAATRASASPYEIFLGNDKDFLATRVAYKLGLRGPAVAVQTACSSSLVAVHLACQSLLAGECDMALAGGVALSRQLGYRAQAGGIHAHDGHCRAFASDAAGTVPGNGVGIVVLRRLEDALAAGDHVLAVIKGSAINNDGAHKQSFTAPSGERQAAVIEAALAAAGVDAASIGCIEAHGTGTRLGDPVEVAALKQVFGQASTPCALGSVKSNIGHLDAAAGVAGLIKLVLALQHRQIPATLHAATPNPALGLDGSRFHLPARLADWPAAPGQPRRAGLSSFGIGGTNAHVIVEEAMAGSASASTCAASASAWQPATGATDGAPQLLVLSARSPAALAQASQALATHLCEGPAQPLADIAHTLQQGRRAFDHRRAVVARSAAEAAAQLALPAPAAAVAALPSLLWLFSGQGTQSAGMGRGLYAQVPAYRAAIDECAALLDRQLPVPLAELLCGPARADAPLDDTALAQPVLFAHGWALARWWQQLGLPPRAMAGHSLGELVAACVAGVFDLPAALSLVAARGRRMQAMPRGAMLAVAASPEALAPWLAAEPELALAAVNAPESCVAAGPQPAVERLAVALQAQGVASQPLRTSHAFHSAMMEAAARAFGDDVATLFAQHPPRAPRIPFVSNLSGTWITDAEAADPAYWARQLRGTVRFADAVVTLQALPSPVHVELGAGRVLTGLVRQQVPGAVVVASQPEPTQAAGHADALLQALGQAWCAGLSPDWRRLADGPRRRVPLPTAPFERQRYWVDADRLPTAAHGGASAPAVAGSTVSEPAATAAAVERPLSDWFTVPGWHRKPLAPAAGPGRPQTWLLIDGATEAGSPVRALAEALAQRLEALGDHAFTVGDAPRFEQAGFRAFALDGLQPAQWQSLRTALAERALPPTGIVDLRALGLPADAPAQDAVQRLLVLAQSFADTTEPLQLAVLTRHACEVQADDRPEPVQAALHGLALVPGQEHPSLGVRVVDLAGALQPKAAAATAHLLADELRQAEALPLVAWRGRHRWAFEPAPLPLPTDDAKPRTTIGLRRGGSYLVVGDLERGLGALWAGRLAASGARRLVLLSAALPQADVPPALAEACRGHGTEIVTLQAAADDAAALAEALDGASVDALDGVFVSLPTTHTGIAAPLALLGPTQWAHNQRSRLDLLAALAPWVARQSPAFCCVQSSMSSLLGGLGLASYAAASQAIDAFVAQQAGAQPAATGARARGTRWTAIQWDPVALDAHAGTTPQGLGAGLQAHTLSADDAWTATTRVLAAGLTGAVAVSRQPLAARRAQWLRAQPLRAADAAAAGLMPARAAHPRPALATPYAAPRNETEQAIADIWQSLLRLEQVGVHDSFFDLGGHSLLAIQAIGRLREAFAVPLELRDLLDGTPTVAGIAAHVDRQRAPVDADTADRMAALLAEVQALSADDVQAQLAQHADPARPAR</sequence>
<dbReference type="InterPro" id="IPR014043">
    <property type="entry name" value="Acyl_transferase_dom"/>
</dbReference>
<dbReference type="Gene3D" id="3.40.366.10">
    <property type="entry name" value="Malonyl-Coenzyme A Acyl Carrier Protein, domain 2"/>
    <property type="match status" value="1"/>
</dbReference>
<evidence type="ECO:0000259" key="7">
    <source>
        <dbReference type="PROSITE" id="PS50075"/>
    </source>
</evidence>
<dbReference type="FunFam" id="3.40.47.10:FF:000042">
    <property type="entry name" value="Polyketide synthase Pks13"/>
    <property type="match status" value="1"/>
</dbReference>
<dbReference type="InterPro" id="IPR036736">
    <property type="entry name" value="ACP-like_sf"/>
</dbReference>
<evidence type="ECO:0000256" key="2">
    <source>
        <dbReference type="ARBA" id="ARBA00022553"/>
    </source>
</evidence>
<evidence type="ECO:0000256" key="5">
    <source>
        <dbReference type="ARBA" id="ARBA00023098"/>
    </source>
</evidence>
<dbReference type="SMART" id="SM00827">
    <property type="entry name" value="PKS_AT"/>
    <property type="match status" value="1"/>
</dbReference>
<keyword evidence="4" id="KW-0276">Fatty acid metabolism</keyword>
<feature type="domain" description="Ketosynthase family 3 (KS3)" evidence="8">
    <location>
        <begin position="9"/>
        <end position="431"/>
    </location>
</feature>
<dbReference type="GO" id="GO:0004315">
    <property type="term" value="F:3-oxoacyl-[acyl-carrier-protein] synthase activity"/>
    <property type="evidence" value="ECO:0007669"/>
    <property type="project" value="InterPro"/>
</dbReference>
<dbReference type="InterPro" id="IPR013968">
    <property type="entry name" value="PKS_KR"/>
</dbReference>
<evidence type="ECO:0000256" key="4">
    <source>
        <dbReference type="ARBA" id="ARBA00022832"/>
    </source>
</evidence>
<dbReference type="GO" id="GO:0031177">
    <property type="term" value="F:phosphopantetheine binding"/>
    <property type="evidence" value="ECO:0007669"/>
    <property type="project" value="InterPro"/>
</dbReference>
<protein>
    <submittedName>
        <fullName evidence="9">Beta-ketoacyl synthase N-terminal-like domain-containing protein</fullName>
    </submittedName>
</protein>
<dbReference type="Gene3D" id="3.40.50.720">
    <property type="entry name" value="NAD(P)-binding Rossmann-like Domain"/>
    <property type="match status" value="1"/>
</dbReference>
<organism evidence="9 10">
    <name type="scientific">Aquincola agrisoli</name>
    <dbReference type="NCBI Taxonomy" id="3119538"/>
    <lineage>
        <taxon>Bacteria</taxon>
        <taxon>Pseudomonadati</taxon>
        <taxon>Pseudomonadota</taxon>
        <taxon>Betaproteobacteria</taxon>
        <taxon>Burkholderiales</taxon>
        <taxon>Sphaerotilaceae</taxon>
        <taxon>Aquincola</taxon>
    </lineage>
</organism>
<evidence type="ECO:0000256" key="6">
    <source>
        <dbReference type="ARBA" id="ARBA00023268"/>
    </source>
</evidence>
<dbReference type="InterPro" id="IPR050091">
    <property type="entry name" value="PKS_NRPS_Biosynth_Enz"/>
</dbReference>
<keyword evidence="3" id="KW-0808">Transferase</keyword>
<gene>
    <name evidence="9" type="ORF">V4F39_04380</name>
</gene>
<dbReference type="Gene3D" id="3.40.50.1820">
    <property type="entry name" value="alpha/beta hydrolase"/>
    <property type="match status" value="1"/>
</dbReference>
<dbReference type="InterPro" id="IPR020806">
    <property type="entry name" value="PKS_PP-bd"/>
</dbReference>
<comment type="caution">
    <text evidence="9">The sequence shown here is derived from an EMBL/GenBank/DDBJ whole genome shotgun (WGS) entry which is preliminary data.</text>
</comment>
<dbReference type="Pfam" id="PF22621">
    <property type="entry name" value="CurL-like_PKS_C"/>
    <property type="match status" value="1"/>
</dbReference>
<dbReference type="EMBL" id="JAZIBG010000014">
    <property type="protein sequence ID" value="MEF7613138.1"/>
    <property type="molecule type" value="Genomic_DNA"/>
</dbReference>
<keyword evidence="10" id="KW-1185">Reference proteome</keyword>
<dbReference type="GO" id="GO:0044550">
    <property type="term" value="P:secondary metabolite biosynthetic process"/>
    <property type="evidence" value="ECO:0007669"/>
    <property type="project" value="UniProtKB-ARBA"/>
</dbReference>
<reference evidence="9 10" key="1">
    <citation type="submission" date="2024-02" db="EMBL/GenBank/DDBJ databases">
        <title>Genome sequence of Aquincola sp. MAHUQ-54.</title>
        <authorList>
            <person name="Huq M.A."/>
        </authorList>
    </citation>
    <scope>NUCLEOTIDE SEQUENCE [LARGE SCALE GENOMIC DNA]</scope>
    <source>
        <strain evidence="9 10">MAHUQ-54</strain>
    </source>
</reference>
<dbReference type="RefSeq" id="WP_332288084.1">
    <property type="nucleotide sequence ID" value="NZ_JAZIBG010000014.1"/>
</dbReference>
<dbReference type="InterPro" id="IPR057326">
    <property type="entry name" value="KR_dom"/>
</dbReference>
<dbReference type="GO" id="GO:0004312">
    <property type="term" value="F:fatty acid synthase activity"/>
    <property type="evidence" value="ECO:0007669"/>
    <property type="project" value="TreeGrafter"/>
</dbReference>
<dbReference type="InterPro" id="IPR020841">
    <property type="entry name" value="PKS_Beta-ketoAc_synthase_dom"/>
</dbReference>
<name>A0AAW9PZC5_9BURK</name>
<dbReference type="SUPFAM" id="SSF52151">
    <property type="entry name" value="FabD/lysophospholipase-like"/>
    <property type="match status" value="1"/>
</dbReference>
<dbReference type="PROSITE" id="PS00606">
    <property type="entry name" value="KS3_1"/>
    <property type="match status" value="1"/>
</dbReference>
<dbReference type="Pfam" id="PF00109">
    <property type="entry name" value="ketoacyl-synt"/>
    <property type="match status" value="1"/>
</dbReference>
<dbReference type="Gene3D" id="3.40.47.10">
    <property type="match status" value="1"/>
</dbReference>
<dbReference type="InterPro" id="IPR001227">
    <property type="entry name" value="Ac_transferase_dom_sf"/>
</dbReference>
<dbReference type="FunFam" id="1.10.1200.10:FF:000016">
    <property type="entry name" value="Non-ribosomal peptide synthase"/>
    <property type="match status" value="1"/>
</dbReference>
<dbReference type="SUPFAM" id="SSF47336">
    <property type="entry name" value="ACP-like"/>
    <property type="match status" value="1"/>
</dbReference>
<accession>A0AAW9PZC5</accession>
<evidence type="ECO:0000256" key="3">
    <source>
        <dbReference type="ARBA" id="ARBA00022679"/>
    </source>
</evidence>
<dbReference type="Proteomes" id="UP001336250">
    <property type="component" value="Unassembled WGS sequence"/>
</dbReference>
<keyword evidence="5" id="KW-0443">Lipid metabolism</keyword>
<dbReference type="Gene3D" id="3.30.70.3290">
    <property type="match status" value="1"/>
</dbReference>
<dbReference type="Pfam" id="PF00698">
    <property type="entry name" value="Acyl_transf_1"/>
    <property type="match status" value="1"/>
</dbReference>
<feature type="domain" description="Carrier" evidence="7">
    <location>
        <begin position="1451"/>
        <end position="1527"/>
    </location>
</feature>
<dbReference type="SMART" id="SM00825">
    <property type="entry name" value="PKS_KS"/>
    <property type="match status" value="1"/>
</dbReference>
<dbReference type="Pfam" id="PF08659">
    <property type="entry name" value="KR"/>
    <property type="match status" value="1"/>
</dbReference>
<dbReference type="InterPro" id="IPR014031">
    <property type="entry name" value="Ketoacyl_synth_C"/>
</dbReference>
<dbReference type="PANTHER" id="PTHR43775:SF51">
    <property type="entry name" value="INACTIVE PHENOLPHTHIOCEROL SYNTHESIS POLYKETIDE SYNTHASE TYPE I PKS1-RELATED"/>
    <property type="match status" value="1"/>
</dbReference>
<dbReference type="SUPFAM" id="SSF51735">
    <property type="entry name" value="NAD(P)-binding Rossmann-fold domains"/>
    <property type="match status" value="2"/>
</dbReference>
<dbReference type="SMART" id="SM00823">
    <property type="entry name" value="PKS_PP"/>
    <property type="match status" value="1"/>
</dbReference>
<evidence type="ECO:0000256" key="1">
    <source>
        <dbReference type="ARBA" id="ARBA00022450"/>
    </source>
</evidence>
<dbReference type="PROSITE" id="PS00012">
    <property type="entry name" value="PHOSPHOPANTETHEINE"/>
    <property type="match status" value="1"/>
</dbReference>
<dbReference type="InterPro" id="IPR006162">
    <property type="entry name" value="Ppantetheine_attach_site"/>
</dbReference>
<dbReference type="GO" id="GO:0006633">
    <property type="term" value="P:fatty acid biosynthetic process"/>
    <property type="evidence" value="ECO:0007669"/>
    <property type="project" value="InterPro"/>
</dbReference>
<dbReference type="PROSITE" id="PS50075">
    <property type="entry name" value="CARRIER"/>
    <property type="match status" value="1"/>
</dbReference>
<dbReference type="InterPro" id="IPR016036">
    <property type="entry name" value="Malonyl_transacylase_ACP-bd"/>
</dbReference>
<dbReference type="SMART" id="SM00822">
    <property type="entry name" value="PKS_KR"/>
    <property type="match status" value="1"/>
</dbReference>
<keyword evidence="1" id="KW-0596">Phosphopantetheine</keyword>
<proteinExistence type="predicted"/>
<evidence type="ECO:0000313" key="9">
    <source>
        <dbReference type="EMBL" id="MEF7613138.1"/>
    </source>
</evidence>
<keyword evidence="2" id="KW-0597">Phosphoprotein</keyword>
<dbReference type="InterPro" id="IPR036291">
    <property type="entry name" value="NAD(P)-bd_dom_sf"/>
</dbReference>
<dbReference type="CDD" id="cd00833">
    <property type="entry name" value="PKS"/>
    <property type="match status" value="1"/>
</dbReference>
<dbReference type="InterPro" id="IPR018201">
    <property type="entry name" value="Ketoacyl_synth_AS"/>
</dbReference>
<dbReference type="PANTHER" id="PTHR43775">
    <property type="entry name" value="FATTY ACID SYNTHASE"/>
    <property type="match status" value="1"/>
</dbReference>
<dbReference type="InterPro" id="IPR016035">
    <property type="entry name" value="Acyl_Trfase/lysoPLipase"/>
</dbReference>
<dbReference type="Pfam" id="PF00550">
    <property type="entry name" value="PP-binding"/>
    <property type="match status" value="1"/>
</dbReference>
<evidence type="ECO:0000313" key="10">
    <source>
        <dbReference type="Proteomes" id="UP001336250"/>
    </source>
</evidence>
<dbReference type="InterPro" id="IPR014030">
    <property type="entry name" value="Ketoacyl_synth_N"/>
</dbReference>
<dbReference type="PROSITE" id="PS52004">
    <property type="entry name" value="KS3_2"/>
    <property type="match status" value="1"/>
</dbReference>
<dbReference type="InterPro" id="IPR009081">
    <property type="entry name" value="PP-bd_ACP"/>
</dbReference>
<dbReference type="InterPro" id="IPR016039">
    <property type="entry name" value="Thiolase-like"/>
</dbReference>
<dbReference type="SUPFAM" id="SSF55048">
    <property type="entry name" value="Probable ACP-binding domain of malonyl-CoA ACP transacylase"/>
    <property type="match status" value="1"/>
</dbReference>
<dbReference type="Pfam" id="PF02801">
    <property type="entry name" value="Ketoacyl-synt_C"/>
    <property type="match status" value="1"/>
</dbReference>
<dbReference type="SUPFAM" id="SSF53901">
    <property type="entry name" value="Thiolase-like"/>
    <property type="match status" value="1"/>
</dbReference>